<gene>
    <name evidence="20" type="ORF">P8X34_06490</name>
</gene>
<evidence type="ECO:0000256" key="16">
    <source>
        <dbReference type="ARBA" id="ARBA00023211"/>
    </source>
</evidence>
<evidence type="ECO:0000256" key="12">
    <source>
        <dbReference type="ARBA" id="ARBA00022824"/>
    </source>
</evidence>
<comment type="pathway">
    <text evidence="5">Protein modification; protein glycosylation.</text>
</comment>
<dbReference type="SUPFAM" id="SSF48239">
    <property type="entry name" value="Terpenoid cyclases/Protein prenyltransferases"/>
    <property type="match status" value="1"/>
</dbReference>
<evidence type="ECO:0000313" key="20">
    <source>
        <dbReference type="EMBL" id="MFA4804384.1"/>
    </source>
</evidence>
<dbReference type="Proteomes" id="UP001571980">
    <property type="component" value="Unassembled WGS sequence"/>
</dbReference>
<dbReference type="GO" id="GO:0016757">
    <property type="term" value="F:glycosyltransferase activity"/>
    <property type="evidence" value="ECO:0007669"/>
    <property type="project" value="UniProtKB-KW"/>
</dbReference>
<evidence type="ECO:0000256" key="2">
    <source>
        <dbReference type="ARBA" id="ARBA00001946"/>
    </source>
</evidence>
<evidence type="ECO:0000256" key="8">
    <source>
        <dbReference type="ARBA" id="ARBA00022676"/>
    </source>
</evidence>
<sequence>MGRRLNLGIVLLIIASFIVRVIPHRMMVLVVYDEYLHRDITLRLVKEGILSISKDPLSLLGLKPYSYPPLFHIIGALLYKAFHTSMLFYLLPAIYGTLAVIGFYYAFAEIAGNKRVALIAATFLSFSPNFIYRTSLYIPENLGLFLFSMALYFLVKFLKGERAGLPYLIIVLSIYSMTHRGWLFFVIVAGILILSRYWDVVSRYLHILLIFAIIGYLAYNWLPVIKSTIGGLILRLQRSEVSFLGYFKWIGVVQLTLGVMATKRYLLKDPVRRGMAIWAWAFIFAGGMSFRFRDPYASIPLSLMASELLLYEIYPSISRYLTLLFSNVRGFGAGIFRSIPKKKHVSILLSGLIVVTPLIQGTYAALNYINPPAIVDKEAYQWIIKNTPENATILVWWDMGYLLIGNTHRRDVVIWKKVYQGFFTEAPETKEAKRAYMDHVIMFASNQRQRVYYLLKKYNVSYIFVDRIRLSYGFVKYGLMEYAPYDPHFRLEFCNGNSQIYRFIPDPPIKPNRIAPIVVNGTFSPLVSFLEKFWTGYNYADYDDSYKAYFNLNAWIARMYYELYKLSGNKDLEERYRWLLKWLAYKRMDDGSYPWGVPPNNYTLYTAYTLEPLKGLNLPGIEKSLEFLKLREREDYFMTTAKDKKGSLVIDALLLPIYKELSILNNDTEINVLNKLLQAQKDDGSWNENVGTTIAVASGLARYYQLTQNRAVLVSIKKAAQWLMENIEDDGRLKLEGVGYTYSRVTYAQLAFIFHVAGYYELRDLELKFIRETYDPNKEPRPLDSLVGIYRYVSYIYNYEQGLYFVNDLIKNHNLLKFSPI</sequence>
<evidence type="ECO:0000256" key="6">
    <source>
        <dbReference type="ARBA" id="ARBA00010810"/>
    </source>
</evidence>
<keyword evidence="21" id="KW-1185">Reference proteome</keyword>
<evidence type="ECO:0000256" key="19">
    <source>
        <dbReference type="SAM" id="Phobius"/>
    </source>
</evidence>
<feature type="transmembrane region" description="Helical" evidence="19">
    <location>
        <begin position="204"/>
        <end position="222"/>
    </location>
</feature>
<evidence type="ECO:0000313" key="21">
    <source>
        <dbReference type="Proteomes" id="UP001571980"/>
    </source>
</evidence>
<evidence type="ECO:0000256" key="18">
    <source>
        <dbReference type="ARBA" id="ARBA00034066"/>
    </source>
</evidence>
<organism evidence="20 21">
    <name type="scientific">Pyrococcus kukulkanii</name>
    <dbReference type="NCBI Taxonomy" id="1609559"/>
    <lineage>
        <taxon>Archaea</taxon>
        <taxon>Methanobacteriati</taxon>
        <taxon>Methanobacteriota</taxon>
        <taxon>Thermococci</taxon>
        <taxon>Thermococcales</taxon>
        <taxon>Thermococcaceae</taxon>
        <taxon>Pyrococcus</taxon>
    </lineage>
</organism>
<comment type="catalytic activity">
    <reaction evidence="18">
        <text>an archaeal dolichyl phosphooligosaccharide + [protein]-L-asparagine = an archaeal dolichyl phosphate + a glycoprotein with the oligosaccharide chain attached by N-beta-D-glycosyl linkage to a protein L-asparagine.</text>
        <dbReference type="EC" id="2.4.99.21"/>
    </reaction>
</comment>
<keyword evidence="11" id="KW-0479">Metal-binding</keyword>
<name>A0ABV4T6X9_9EURY</name>
<dbReference type="InterPro" id="IPR003674">
    <property type="entry name" value="Oligo_trans_STT3"/>
</dbReference>
<dbReference type="Gene3D" id="3.40.50.12610">
    <property type="match status" value="1"/>
</dbReference>
<dbReference type="EMBL" id="JARRIG010000004">
    <property type="protein sequence ID" value="MFA4804384.1"/>
    <property type="molecule type" value="Genomic_DNA"/>
</dbReference>
<evidence type="ECO:0000256" key="1">
    <source>
        <dbReference type="ARBA" id="ARBA00001936"/>
    </source>
</evidence>
<comment type="similarity">
    <text evidence="6">Belongs to the STT3 family.</text>
</comment>
<feature type="transmembrane region" description="Helical" evidence="19">
    <location>
        <begin position="138"/>
        <end position="155"/>
    </location>
</feature>
<keyword evidence="12" id="KW-0256">Endoplasmic reticulum</keyword>
<evidence type="ECO:0000256" key="9">
    <source>
        <dbReference type="ARBA" id="ARBA00022679"/>
    </source>
</evidence>
<keyword evidence="9 20" id="KW-0808">Transferase</keyword>
<feature type="transmembrane region" description="Helical" evidence="19">
    <location>
        <begin position="345"/>
        <end position="366"/>
    </location>
</feature>
<evidence type="ECO:0000256" key="15">
    <source>
        <dbReference type="ARBA" id="ARBA00023136"/>
    </source>
</evidence>
<proteinExistence type="inferred from homology"/>
<dbReference type="Gene3D" id="1.50.10.20">
    <property type="match status" value="1"/>
</dbReference>
<evidence type="ECO:0000256" key="10">
    <source>
        <dbReference type="ARBA" id="ARBA00022692"/>
    </source>
</evidence>
<dbReference type="EC" id="2.4.99.21" evidence="7"/>
<keyword evidence="14 19" id="KW-1133">Transmembrane helix</keyword>
<evidence type="ECO:0000256" key="3">
    <source>
        <dbReference type="ARBA" id="ARBA00004586"/>
    </source>
</evidence>
<dbReference type="RefSeq" id="WP_372823699.1">
    <property type="nucleotide sequence ID" value="NZ_JARRIC010000002.1"/>
</dbReference>
<keyword evidence="16" id="KW-0464">Manganese</keyword>
<comment type="cofactor">
    <cofactor evidence="1">
        <name>Mn(2+)</name>
        <dbReference type="ChEBI" id="CHEBI:29035"/>
    </cofactor>
</comment>
<feature type="transmembrane region" description="Helical" evidence="19">
    <location>
        <begin position="167"/>
        <end position="198"/>
    </location>
</feature>
<feature type="transmembrane region" description="Helical" evidence="19">
    <location>
        <begin position="243"/>
        <end position="262"/>
    </location>
</feature>
<feature type="transmembrane region" description="Helical" evidence="19">
    <location>
        <begin position="274"/>
        <end position="292"/>
    </location>
</feature>
<evidence type="ECO:0000256" key="4">
    <source>
        <dbReference type="ARBA" id="ARBA00004651"/>
    </source>
</evidence>
<comment type="subcellular location">
    <subcellularLocation>
        <location evidence="4">Cell membrane</location>
        <topology evidence="4">Multi-pass membrane protein</topology>
    </subcellularLocation>
    <subcellularLocation>
        <location evidence="3">Endoplasmic reticulum membrane</location>
    </subcellularLocation>
</comment>
<evidence type="ECO:0000256" key="17">
    <source>
        <dbReference type="ARBA" id="ARBA00030679"/>
    </source>
</evidence>
<keyword evidence="15 19" id="KW-0472">Membrane</keyword>
<reference evidence="20 21" key="1">
    <citation type="submission" date="2023-03" db="EMBL/GenBank/DDBJ databases">
        <title>Speciation in Pyrococcus: adaptation to high temperature as a mechanism.</title>
        <authorList>
            <person name="Gu J."/>
        </authorList>
    </citation>
    <scope>NUCLEOTIDE SEQUENCE [LARGE SCALE GENOMIC DNA]</scope>
    <source>
        <strain evidence="20 21">LMOA34</strain>
    </source>
</reference>
<dbReference type="InterPro" id="IPR005599">
    <property type="entry name" value="GPI_mannosylTrfase"/>
</dbReference>
<comment type="caution">
    <text evidence="20">The sequence shown here is derived from an EMBL/GenBank/DDBJ whole genome shotgun (WGS) entry which is preliminary data.</text>
</comment>
<protein>
    <recommendedName>
        <fullName evidence="7">dolichyl-phosphooligosaccharide-protein glycotransferase</fullName>
        <ecNumber evidence="7">2.4.99.21</ecNumber>
    </recommendedName>
    <alternativeName>
        <fullName evidence="17">Oligosaccharyl transferase</fullName>
    </alternativeName>
</protein>
<evidence type="ECO:0000256" key="14">
    <source>
        <dbReference type="ARBA" id="ARBA00022989"/>
    </source>
</evidence>
<evidence type="ECO:0000256" key="13">
    <source>
        <dbReference type="ARBA" id="ARBA00022842"/>
    </source>
</evidence>
<feature type="transmembrane region" description="Helical" evidence="19">
    <location>
        <begin position="86"/>
        <end position="107"/>
    </location>
</feature>
<feature type="transmembrane region" description="Helical" evidence="19">
    <location>
        <begin position="7"/>
        <end position="32"/>
    </location>
</feature>
<keyword evidence="8 20" id="KW-0328">Glycosyltransferase</keyword>
<keyword evidence="13" id="KW-0460">Magnesium</keyword>
<feature type="transmembrane region" description="Helical" evidence="19">
    <location>
        <begin position="116"/>
        <end position="132"/>
    </location>
</feature>
<keyword evidence="10 19" id="KW-0812">Transmembrane</keyword>
<evidence type="ECO:0000256" key="7">
    <source>
        <dbReference type="ARBA" id="ARBA00012602"/>
    </source>
</evidence>
<accession>A0ABV4T6X9</accession>
<dbReference type="Pfam" id="PF03901">
    <property type="entry name" value="Glyco_transf_22"/>
    <property type="match status" value="1"/>
</dbReference>
<dbReference type="InterPro" id="IPR008930">
    <property type="entry name" value="Terpenoid_cyclase/PrenylTrfase"/>
</dbReference>
<evidence type="ECO:0000256" key="5">
    <source>
        <dbReference type="ARBA" id="ARBA00004922"/>
    </source>
</evidence>
<dbReference type="PANTHER" id="PTHR13872:SF1">
    <property type="entry name" value="DOLICHYL-DIPHOSPHOOLIGOSACCHARIDE--PROTEIN GLYCOSYLTRANSFERASE SUBUNIT STT3B"/>
    <property type="match status" value="1"/>
</dbReference>
<evidence type="ECO:0000256" key="11">
    <source>
        <dbReference type="ARBA" id="ARBA00022723"/>
    </source>
</evidence>
<dbReference type="PANTHER" id="PTHR13872">
    <property type="entry name" value="DOLICHYL-DIPHOSPHOOLIGOSACCHARIDE--PROTEIN GLYCOSYLTRANSFERASE SUBUNIT"/>
    <property type="match status" value="1"/>
</dbReference>
<comment type="cofactor">
    <cofactor evidence="2">
        <name>Mg(2+)</name>
        <dbReference type="ChEBI" id="CHEBI:18420"/>
    </cofactor>
</comment>